<accession>A0A0D0Q2F5</accession>
<dbReference type="SUPFAM" id="SSF53474">
    <property type="entry name" value="alpha/beta-Hydrolases"/>
    <property type="match status" value="1"/>
</dbReference>
<comment type="caution">
    <text evidence="2">The sequence shown here is derived from an EMBL/GenBank/DDBJ whole genome shotgun (WGS) entry which is preliminary data.</text>
</comment>
<evidence type="ECO:0000313" key="3">
    <source>
        <dbReference type="Proteomes" id="UP000032066"/>
    </source>
</evidence>
<dbReference type="GO" id="GO:0003824">
    <property type="term" value="F:catalytic activity"/>
    <property type="evidence" value="ECO:0007669"/>
    <property type="project" value="UniProtKB-ARBA"/>
</dbReference>
<dbReference type="InterPro" id="IPR000073">
    <property type="entry name" value="AB_hydrolase_1"/>
</dbReference>
<dbReference type="InterPro" id="IPR029058">
    <property type="entry name" value="AB_hydrolase_fold"/>
</dbReference>
<feature type="domain" description="AB hydrolase-1" evidence="1">
    <location>
        <begin position="3"/>
        <end position="215"/>
    </location>
</feature>
<gene>
    <name evidence="2" type="ORF">TR51_14135</name>
</gene>
<dbReference type="RefSeq" id="WP_043911189.1">
    <property type="nucleotide sequence ID" value="NZ_JXZB01000002.1"/>
</dbReference>
<dbReference type="Gene3D" id="3.40.50.1820">
    <property type="entry name" value="alpha/beta hydrolase"/>
    <property type="match status" value="1"/>
</dbReference>
<dbReference type="STRING" id="2064.TR51_14135"/>
<dbReference type="Proteomes" id="UP000032066">
    <property type="component" value="Unassembled WGS sequence"/>
</dbReference>
<dbReference type="AlphaFoldDB" id="A0A0D0Q2F5"/>
<sequence>MDILLIGGLWLDGTAWDGVTPVLRELGHRPSPLTLPAGPSTTLDEQLAAVVSAVDAAADPVMLVAHSAACTLGWLAADARPERVASLVLVGGYPQQDGAPYAEFFEIRDGVMPFPGWGPFEGRDSADLDESQRQRIAAEAVPVPEHVARGIVRLTDPRRFDVPITMVCPEFDPDQVRTWVAEGRAPELAAAKHVEYLDFESGHWPMFTKPAELARLLATLA</sequence>
<evidence type="ECO:0000259" key="1">
    <source>
        <dbReference type="Pfam" id="PF12697"/>
    </source>
</evidence>
<proteinExistence type="predicted"/>
<protein>
    <submittedName>
        <fullName evidence="2">Esterase</fullName>
    </submittedName>
</protein>
<reference evidence="2 3" key="1">
    <citation type="submission" date="2015-02" db="EMBL/GenBank/DDBJ databases">
        <title>Draft genome sequence of Kitasatospora griseola MF730-N6, a bafilomycin, terpentecin and satosporin producer.</title>
        <authorList>
            <person name="Arens J.C."/>
            <person name="Haltli B."/>
            <person name="Kerr R.G."/>
        </authorList>
    </citation>
    <scope>NUCLEOTIDE SEQUENCE [LARGE SCALE GENOMIC DNA]</scope>
    <source>
        <strain evidence="2 3">MF730-N6</strain>
    </source>
</reference>
<dbReference type="Pfam" id="PF12697">
    <property type="entry name" value="Abhydrolase_6"/>
    <property type="match status" value="1"/>
</dbReference>
<evidence type="ECO:0000313" key="2">
    <source>
        <dbReference type="EMBL" id="KIQ65143.1"/>
    </source>
</evidence>
<organism evidence="2 3">
    <name type="scientific">Kitasatospora griseola</name>
    <name type="common">Streptomyces griseolosporeus</name>
    <dbReference type="NCBI Taxonomy" id="2064"/>
    <lineage>
        <taxon>Bacteria</taxon>
        <taxon>Bacillati</taxon>
        <taxon>Actinomycetota</taxon>
        <taxon>Actinomycetes</taxon>
        <taxon>Kitasatosporales</taxon>
        <taxon>Streptomycetaceae</taxon>
        <taxon>Kitasatospora</taxon>
    </lineage>
</organism>
<dbReference type="PATRIC" id="fig|2064.6.peg.3041"/>
<dbReference type="EMBL" id="JXZB01000002">
    <property type="protein sequence ID" value="KIQ65143.1"/>
    <property type="molecule type" value="Genomic_DNA"/>
</dbReference>
<keyword evidence="3" id="KW-1185">Reference proteome</keyword>
<dbReference type="OrthoDB" id="9773549at2"/>
<name>A0A0D0Q2F5_KITGR</name>